<dbReference type="InterPro" id="IPR000413">
    <property type="entry name" value="Integrin_alpha"/>
</dbReference>
<name>A0A7L4ZFT7_9FLAO</name>
<dbReference type="GO" id="GO:0007229">
    <property type="term" value="P:integrin-mediated signaling pathway"/>
    <property type="evidence" value="ECO:0007669"/>
    <property type="project" value="TreeGrafter"/>
</dbReference>
<dbReference type="PANTHER" id="PTHR23220">
    <property type="entry name" value="INTEGRIN ALPHA"/>
    <property type="match status" value="1"/>
</dbReference>
<feature type="chain" id="PRO_5029552839" description="FG-GAP repeat protein" evidence="4">
    <location>
        <begin position="20"/>
        <end position="1149"/>
    </location>
</feature>
<dbReference type="PANTHER" id="PTHR23220:SF122">
    <property type="entry name" value="INTEGRIN ALPHA-PS1"/>
    <property type="match status" value="1"/>
</dbReference>
<dbReference type="PROSITE" id="PS51257">
    <property type="entry name" value="PROKAR_LIPOPROTEIN"/>
    <property type="match status" value="1"/>
</dbReference>
<keyword evidence="1 4" id="KW-0732">Signal</keyword>
<dbReference type="PRINTS" id="PR01185">
    <property type="entry name" value="INTEGRINA"/>
</dbReference>
<dbReference type="Gene3D" id="2.130.10.130">
    <property type="entry name" value="Integrin alpha, N-terminal"/>
    <property type="match status" value="2"/>
</dbReference>
<dbReference type="SMART" id="SM00191">
    <property type="entry name" value="Int_alpha"/>
    <property type="match status" value="6"/>
</dbReference>
<keyword evidence="3" id="KW-0325">Glycoprotein</keyword>
<dbReference type="GO" id="GO:0033627">
    <property type="term" value="P:cell adhesion mediated by integrin"/>
    <property type="evidence" value="ECO:0007669"/>
    <property type="project" value="TreeGrafter"/>
</dbReference>
<evidence type="ECO:0000313" key="6">
    <source>
        <dbReference type="Proteomes" id="UP000464657"/>
    </source>
</evidence>
<protein>
    <recommendedName>
        <fullName evidence="7">FG-GAP repeat protein</fullName>
    </recommendedName>
</protein>
<dbReference type="OrthoDB" id="1652165at2"/>
<dbReference type="GO" id="GO:0098609">
    <property type="term" value="P:cell-cell adhesion"/>
    <property type="evidence" value="ECO:0007669"/>
    <property type="project" value="TreeGrafter"/>
</dbReference>
<evidence type="ECO:0000313" key="5">
    <source>
        <dbReference type="EMBL" id="QHI35301.1"/>
    </source>
</evidence>
<dbReference type="Pfam" id="PF01839">
    <property type="entry name" value="FG-GAP"/>
    <property type="match status" value="2"/>
</dbReference>
<dbReference type="AlphaFoldDB" id="A0A7L4ZFT7"/>
<dbReference type="InterPro" id="IPR028994">
    <property type="entry name" value="Integrin_alpha_N"/>
</dbReference>
<gene>
    <name evidence="5" type="ORF">IMCC3317_06470</name>
</gene>
<dbReference type="InterPro" id="IPR013517">
    <property type="entry name" value="FG-GAP"/>
</dbReference>
<dbReference type="Pfam" id="PF14312">
    <property type="entry name" value="FG-GAP_2"/>
    <property type="match status" value="1"/>
</dbReference>
<sequence length="1149" mass="121908">MQKACFLIATILYSCCCFSQNYSVSSSQKINELTGNFAGNLDVSDNFAISIDAIGDLDGNGVNDLAVGAYTDDDGGTDRGAVWILFLDADNLVISHTKISDTSGNFTGILDNDDRFGGAVAYLGDLNNDGLIELAVGADYDGDGGFWHGAVWILSLNPDGTVNSHSKISDTQGGFTGFFNGDVIFGTDIENIGDINNDGIEDLAVGSRRDGDGGARRGAVWILFMNANFTVNNFQKISDTQGNFTGILEFEDYFGGSVASVGDLDEDGTTDIVVGAYRDDDQISNSGSFYVLFLNPDGTVKNHQKVSNLSGGFNGTISNNALFGESIDGVIDIDNDGKIEIVVGALRQQNPTLSSQTGAIYLIELNNDGTVSEEYIYTYGENCFTGTLNSGDFFGGSVTILNDAGTYRFAVGAYKDSENGNDKGAVWILELGEISYVIAATQNPTDCTATDGEIVIADLNSNTIYEITYEFESNVITTNISSDGNGELSISGLSGGNYTNITVNNTVGLCFDNLGDATLNSDSLDVNFTTQSPTICGNPDGSISLSNLASNTTYQISYEFNTNPETITLTSTATGEIVLSNIFGGTYVSFTVLDVNSNCEDILGDILLDQPTINLIFTTTATSSCNTPDGSILIAGLAPNQNYVVDYFNESNQVVNTYNASADGEILLTGLSAGIYEIIMVTDSLNPCASGIGELIIDNLALILTPTTTNPSACGVSDGIISFQGATANTAYTISYSLNGSMETTIVTSDASGILEMNNLGTGIYESIIVEDTITNCIANIGNLTLTNSDLVLTPTTTNPSACGVSDGIISFQGATANTAYTISYSLNGSMETTIVTSDASGILEMNNLGAGMYESIVVEDTITNCIANIGNLTLTNSDLVLTPTTTNPSACGVSDGIISFQGATANTAYTISYSLNGSMETTIVTSDVSGILEMNNLGAGMYESIVVEDTITNCIANIGNLTLTNSDLVLIPTTTNPSACGVSDGIISFQGATANTAYTISYSLNGSMETTIVTSDASGILEMNNLSVGIYTNITIEENSSGCTIVFPFIELICEVETEPCFRIRKFFTPNSDGFNDTWQLEQVQNCNYFVYIYDRYGKIITILTPNYPQWNGTYNGRKMPSGDYWVSIQYTMDAQKQELITNITLKR</sequence>
<evidence type="ECO:0000256" key="2">
    <source>
        <dbReference type="ARBA" id="ARBA00022737"/>
    </source>
</evidence>
<dbReference type="Proteomes" id="UP000464657">
    <property type="component" value="Chromosome"/>
</dbReference>
<dbReference type="InterPro" id="IPR026341">
    <property type="entry name" value="T9SS_type_B"/>
</dbReference>
<dbReference type="PROSITE" id="PS51470">
    <property type="entry name" value="FG_GAP"/>
    <property type="match status" value="3"/>
</dbReference>
<keyword evidence="6" id="KW-1185">Reference proteome</keyword>
<dbReference type="EMBL" id="CP019288">
    <property type="protein sequence ID" value="QHI35301.1"/>
    <property type="molecule type" value="Genomic_DNA"/>
</dbReference>
<evidence type="ECO:0008006" key="7">
    <source>
        <dbReference type="Google" id="ProtNLM"/>
    </source>
</evidence>
<reference evidence="5 6" key="1">
    <citation type="journal article" date="2013" name="Int. J. Syst. Evol. Microbiol.">
        <title>Kordia antarctica sp. nov., isolated from Antarctic seawater.</title>
        <authorList>
            <person name="Baek K."/>
            <person name="Choi A."/>
            <person name="Kang I."/>
            <person name="Lee K."/>
            <person name="Cho J.C."/>
        </authorList>
    </citation>
    <scope>NUCLEOTIDE SEQUENCE [LARGE SCALE GENOMIC DNA]</scope>
    <source>
        <strain evidence="5 6">IMCC3317</strain>
    </source>
</reference>
<accession>A0A7L4ZFT7</accession>
<dbReference type="KEGG" id="kan:IMCC3317_06470"/>
<dbReference type="InterPro" id="IPR013519">
    <property type="entry name" value="Int_alpha_beta-p"/>
</dbReference>
<dbReference type="GO" id="GO:0009897">
    <property type="term" value="C:external side of plasma membrane"/>
    <property type="evidence" value="ECO:0007669"/>
    <property type="project" value="TreeGrafter"/>
</dbReference>
<dbReference type="NCBIfam" id="TIGR04131">
    <property type="entry name" value="Bac_Flav_CTERM"/>
    <property type="match status" value="1"/>
</dbReference>
<dbReference type="GO" id="GO:0005178">
    <property type="term" value="F:integrin binding"/>
    <property type="evidence" value="ECO:0007669"/>
    <property type="project" value="TreeGrafter"/>
</dbReference>
<keyword evidence="2" id="KW-0677">Repeat</keyword>
<proteinExistence type="predicted"/>
<evidence type="ECO:0000256" key="1">
    <source>
        <dbReference type="ARBA" id="ARBA00022729"/>
    </source>
</evidence>
<feature type="signal peptide" evidence="4">
    <location>
        <begin position="1"/>
        <end position="19"/>
    </location>
</feature>
<dbReference type="GO" id="GO:0008305">
    <property type="term" value="C:integrin complex"/>
    <property type="evidence" value="ECO:0007669"/>
    <property type="project" value="InterPro"/>
</dbReference>
<evidence type="ECO:0000256" key="3">
    <source>
        <dbReference type="ARBA" id="ARBA00023180"/>
    </source>
</evidence>
<dbReference type="Pfam" id="PF13585">
    <property type="entry name" value="CHU_C"/>
    <property type="match status" value="1"/>
</dbReference>
<dbReference type="GO" id="GO:0007160">
    <property type="term" value="P:cell-matrix adhesion"/>
    <property type="evidence" value="ECO:0007669"/>
    <property type="project" value="TreeGrafter"/>
</dbReference>
<evidence type="ECO:0000256" key="4">
    <source>
        <dbReference type="SAM" id="SignalP"/>
    </source>
</evidence>
<dbReference type="RefSeq" id="WP_160128050.1">
    <property type="nucleotide sequence ID" value="NZ_CP019288.1"/>
</dbReference>
<dbReference type="SUPFAM" id="SSF69318">
    <property type="entry name" value="Integrin alpha N-terminal domain"/>
    <property type="match status" value="2"/>
</dbReference>
<organism evidence="5 6">
    <name type="scientific">Kordia antarctica</name>
    <dbReference type="NCBI Taxonomy" id="1218801"/>
    <lineage>
        <taxon>Bacteria</taxon>
        <taxon>Pseudomonadati</taxon>
        <taxon>Bacteroidota</taxon>
        <taxon>Flavobacteriia</taxon>
        <taxon>Flavobacteriales</taxon>
        <taxon>Flavobacteriaceae</taxon>
        <taxon>Kordia</taxon>
    </lineage>
</organism>